<dbReference type="InterPro" id="IPR000010">
    <property type="entry name" value="Cystatin_dom"/>
</dbReference>
<organism evidence="6 7">
    <name type="scientific">Urochloa decumbens</name>
    <dbReference type="NCBI Taxonomy" id="240449"/>
    <lineage>
        <taxon>Eukaryota</taxon>
        <taxon>Viridiplantae</taxon>
        <taxon>Streptophyta</taxon>
        <taxon>Embryophyta</taxon>
        <taxon>Tracheophyta</taxon>
        <taxon>Spermatophyta</taxon>
        <taxon>Magnoliopsida</taxon>
        <taxon>Liliopsida</taxon>
        <taxon>Poales</taxon>
        <taxon>Poaceae</taxon>
        <taxon>PACMAD clade</taxon>
        <taxon>Panicoideae</taxon>
        <taxon>Panicodae</taxon>
        <taxon>Paniceae</taxon>
        <taxon>Melinidinae</taxon>
        <taxon>Urochloa</taxon>
    </lineage>
</organism>
<dbReference type="PANTHER" id="PTHR47116">
    <property type="entry name" value="PHLOEM FILAMENT PROTEIN"/>
    <property type="match status" value="1"/>
</dbReference>
<comment type="similarity">
    <text evidence="1">Belongs to the cystatin family. Phytocystatin subfamily.</text>
</comment>
<reference evidence="6 7" key="2">
    <citation type="submission" date="2024-10" db="EMBL/GenBank/DDBJ databases">
        <authorList>
            <person name="Ryan C."/>
        </authorList>
    </citation>
    <scope>NUCLEOTIDE SEQUENCE [LARGE SCALE GENOMIC DNA]</scope>
</reference>
<name>A0ABC9ERI7_9POAL</name>
<evidence type="ECO:0000256" key="2">
    <source>
        <dbReference type="ARBA" id="ARBA00022690"/>
    </source>
</evidence>
<dbReference type="AlphaFoldDB" id="A0ABC9ERI7"/>
<evidence type="ECO:0000256" key="3">
    <source>
        <dbReference type="ARBA" id="ARBA00022704"/>
    </source>
</evidence>
<dbReference type="CDD" id="cd00042">
    <property type="entry name" value="CY"/>
    <property type="match status" value="1"/>
</dbReference>
<dbReference type="SMART" id="SM00043">
    <property type="entry name" value="CY"/>
    <property type="match status" value="1"/>
</dbReference>
<keyword evidence="7" id="KW-1185">Reference proteome</keyword>
<evidence type="ECO:0000256" key="4">
    <source>
        <dbReference type="SAM" id="SignalP"/>
    </source>
</evidence>
<dbReference type="InterPro" id="IPR046350">
    <property type="entry name" value="Cystatin_sf"/>
</dbReference>
<feature type="domain" description="Cystatin" evidence="5">
    <location>
        <begin position="26"/>
        <end position="115"/>
    </location>
</feature>
<protein>
    <recommendedName>
        <fullName evidence="5">Cystatin domain-containing protein</fullName>
    </recommendedName>
</protein>
<evidence type="ECO:0000313" key="7">
    <source>
        <dbReference type="Proteomes" id="UP001497457"/>
    </source>
</evidence>
<reference evidence="7" key="1">
    <citation type="submission" date="2024-06" db="EMBL/GenBank/DDBJ databases">
        <authorList>
            <person name="Ryan C."/>
        </authorList>
    </citation>
    <scope>NUCLEOTIDE SEQUENCE [LARGE SCALE GENOMIC DNA]</scope>
</reference>
<dbReference type="GO" id="GO:0004869">
    <property type="term" value="F:cysteine-type endopeptidase inhibitor activity"/>
    <property type="evidence" value="ECO:0007669"/>
    <property type="project" value="UniProtKB-KW"/>
</dbReference>
<evidence type="ECO:0000259" key="5">
    <source>
        <dbReference type="SMART" id="SM00043"/>
    </source>
</evidence>
<proteinExistence type="inferred from homology"/>
<evidence type="ECO:0000256" key="1">
    <source>
        <dbReference type="ARBA" id="ARBA00007233"/>
    </source>
</evidence>
<dbReference type="EMBL" id="OZ075115">
    <property type="protein sequence ID" value="CAL5061975.1"/>
    <property type="molecule type" value="Genomic_DNA"/>
</dbReference>
<sequence>MKSPTMSGLLFAIALIAISVAIPTMADLGEWHPIDINDPDIQELGRWAVAEHVKQAKDGIKFNKLVNGKQQVSGVVSFDFIIDAWNSDGKDAKYEALLYLRDWRDKRTLLSFKPAK</sequence>
<dbReference type="Proteomes" id="UP001497457">
    <property type="component" value="Chromosome 5rd"/>
</dbReference>
<dbReference type="SUPFAM" id="SSF54403">
    <property type="entry name" value="Cystatin/monellin"/>
    <property type="match status" value="1"/>
</dbReference>
<dbReference type="InterPro" id="IPR027214">
    <property type="entry name" value="Cystatin"/>
</dbReference>
<evidence type="ECO:0000313" key="6">
    <source>
        <dbReference type="EMBL" id="CAL5061975.1"/>
    </source>
</evidence>
<keyword evidence="3" id="KW-0789">Thiol protease inhibitor</keyword>
<keyword evidence="4" id="KW-0732">Signal</keyword>
<dbReference type="Pfam" id="PF16845">
    <property type="entry name" value="SQAPI"/>
    <property type="match status" value="1"/>
</dbReference>
<feature type="chain" id="PRO_5044821715" description="Cystatin domain-containing protein" evidence="4">
    <location>
        <begin position="22"/>
        <end position="116"/>
    </location>
</feature>
<dbReference type="Gene3D" id="3.10.450.10">
    <property type="match status" value="1"/>
</dbReference>
<feature type="signal peptide" evidence="4">
    <location>
        <begin position="1"/>
        <end position="21"/>
    </location>
</feature>
<gene>
    <name evidence="6" type="ORF">URODEC1_LOCUS98035</name>
</gene>
<accession>A0ABC9ERI7</accession>
<keyword evidence="2" id="KW-0646">Protease inhibitor</keyword>